<name>D7UP00_ENTFC</name>
<sequence length="48" mass="5975">MIPIWLSFFHSRPYAPKDRHFRNIPYFLRNILIRPFSNKPFIVLRFIV</sequence>
<reference evidence="1" key="1">
    <citation type="submission" date="2008-03" db="EMBL/GenBank/DDBJ databases">
        <authorList>
            <person name="Hu C."/>
            <person name="Malaphan W."/>
            <person name="Zendo T."/>
            <person name="Nakayama J."/>
            <person name="Sonomoto K."/>
        </authorList>
    </citation>
    <scope>NUCLEOTIDE SEQUENCE</scope>
    <source>
        <strain evidence="1">KU-B5</strain>
    </source>
</reference>
<reference evidence="1" key="2">
    <citation type="journal article" date="2010" name="Appl. Environ. Microbiol.">
        <title>Enterocin X, a novel two-peptide bacteriocin from Enterococcus faecium KU-B5, has an antibacterial spectrum entirely different from those of its component peptides.</title>
        <authorList>
            <person name="Hu C.-B."/>
            <person name="Malaphan W."/>
            <person name="Zendo T."/>
            <person name="Nakayama J."/>
            <person name="Sonomoto K."/>
        </authorList>
    </citation>
    <scope>NUCLEOTIDE SEQUENCE</scope>
    <source>
        <strain evidence="1">KU-B5</strain>
    </source>
</reference>
<dbReference type="AlphaFoldDB" id="D7UP00"/>
<evidence type="ECO:0000313" key="1">
    <source>
        <dbReference type="EMBL" id="BAJ10060.1"/>
    </source>
</evidence>
<accession>D7UP00</accession>
<proteinExistence type="predicted"/>
<dbReference type="EMBL" id="AB430879">
    <property type="protein sequence ID" value="BAJ10060.1"/>
    <property type="molecule type" value="Genomic_DNA"/>
</dbReference>
<organism evidence="1">
    <name type="scientific">Enterococcus faecium</name>
    <name type="common">Streptococcus faecium</name>
    <dbReference type="NCBI Taxonomy" id="1352"/>
    <lineage>
        <taxon>Bacteria</taxon>
        <taxon>Bacillati</taxon>
        <taxon>Bacillota</taxon>
        <taxon>Bacilli</taxon>
        <taxon>Lactobacillales</taxon>
        <taxon>Enterococcaceae</taxon>
        <taxon>Enterococcus</taxon>
    </lineage>
</organism>
<protein>
    <submittedName>
        <fullName evidence="1">Uncharacterized protein</fullName>
    </submittedName>
</protein>